<dbReference type="KEGG" id="alus:STSP2_00672"/>
<accession>A0A1U9NIG7</accession>
<feature type="compositionally biased region" description="Basic residues" evidence="1">
    <location>
        <begin position="58"/>
        <end position="73"/>
    </location>
</feature>
<organism evidence="2 3">
    <name type="scientific">Anaerohalosphaera lusitana</name>
    <dbReference type="NCBI Taxonomy" id="1936003"/>
    <lineage>
        <taxon>Bacteria</taxon>
        <taxon>Pseudomonadati</taxon>
        <taxon>Planctomycetota</taxon>
        <taxon>Phycisphaerae</taxon>
        <taxon>Sedimentisphaerales</taxon>
        <taxon>Anaerohalosphaeraceae</taxon>
        <taxon>Anaerohalosphaera</taxon>
    </lineage>
</organism>
<dbReference type="AlphaFoldDB" id="A0A1U9NIG7"/>
<feature type="region of interest" description="Disordered" evidence="1">
    <location>
        <begin position="49"/>
        <end position="86"/>
    </location>
</feature>
<name>A0A1U9NIG7_9BACT</name>
<dbReference type="Proteomes" id="UP000189674">
    <property type="component" value="Chromosome"/>
</dbReference>
<evidence type="ECO:0000256" key="1">
    <source>
        <dbReference type="SAM" id="MobiDB-lite"/>
    </source>
</evidence>
<evidence type="ECO:0000313" key="3">
    <source>
        <dbReference type="Proteomes" id="UP000189674"/>
    </source>
</evidence>
<evidence type="ECO:0000313" key="2">
    <source>
        <dbReference type="EMBL" id="AQT67524.1"/>
    </source>
</evidence>
<sequence>MAKMNKTMMNELQATMDKAGKFDQLADLQAKRSELMEKVTKIDSQINDLIGTPSAKPKATRKRKTRGRGRAKKAKPDMPEKGTGPYKLVEVMGSKPMKKEEIAKKTGLSPATVSVYLNKFNCFSNVRGKGYTVNK</sequence>
<dbReference type="EMBL" id="CP019791">
    <property type="protein sequence ID" value="AQT67524.1"/>
    <property type="molecule type" value="Genomic_DNA"/>
</dbReference>
<protein>
    <submittedName>
        <fullName evidence="2">Uncharacterized protein</fullName>
    </submittedName>
</protein>
<dbReference type="RefSeq" id="WP_146659799.1">
    <property type="nucleotide sequence ID" value="NZ_CP019791.1"/>
</dbReference>
<keyword evidence="3" id="KW-1185">Reference proteome</keyword>
<gene>
    <name evidence="2" type="ORF">STSP2_00672</name>
</gene>
<reference evidence="3" key="1">
    <citation type="submission" date="2017-02" db="EMBL/GenBank/DDBJ databases">
        <title>Comparative genomics and description of representatives of a novel lineage of planctomycetes thriving in anoxic sediments.</title>
        <authorList>
            <person name="Spring S."/>
            <person name="Bunk B."/>
            <person name="Sproer C."/>
        </authorList>
    </citation>
    <scope>NUCLEOTIDE SEQUENCE [LARGE SCALE GENOMIC DNA]</scope>
    <source>
        <strain evidence="3">ST-NAGAB-D1</strain>
    </source>
</reference>
<proteinExistence type="predicted"/>